<keyword evidence="4" id="KW-1185">Reference proteome</keyword>
<name>A0A8T7M490_9CHLR</name>
<evidence type="ECO:0000313" key="2">
    <source>
        <dbReference type="EMBL" id="WJW70105.1"/>
    </source>
</evidence>
<reference evidence="1 3" key="1">
    <citation type="submission" date="2020-06" db="EMBL/GenBank/DDBJ databases">
        <title>Anoxygenic phototrophic Chloroflexota member uses a Type I reaction center.</title>
        <authorList>
            <person name="Tsuji J.M."/>
            <person name="Shaw N.A."/>
            <person name="Nagashima S."/>
            <person name="Venkiteswaran J."/>
            <person name="Schiff S.L."/>
            <person name="Hanada S."/>
            <person name="Tank M."/>
            <person name="Neufeld J.D."/>
        </authorList>
    </citation>
    <scope>NUCLEOTIDE SEQUENCE [LARGE SCALE GENOMIC DNA]</scope>
    <source>
        <strain evidence="1">L227-S17</strain>
    </source>
</reference>
<keyword evidence="2" id="KW-0614">Plasmid</keyword>
<geneLocation type="plasmid" evidence="2 4">
    <name>unnamed1</name>
</geneLocation>
<dbReference type="Proteomes" id="UP001431572">
    <property type="component" value="Plasmid unnamed1"/>
</dbReference>
<dbReference type="Proteomes" id="UP000521676">
    <property type="component" value="Unassembled WGS sequence"/>
</dbReference>
<protein>
    <submittedName>
        <fullName evidence="1">Uncharacterized protein</fullName>
    </submittedName>
</protein>
<gene>
    <name evidence="1" type="ORF">HXX08_13640</name>
    <name evidence="2" type="ORF">OZ401_004608</name>
</gene>
<dbReference type="RefSeq" id="WP_341471986.1">
    <property type="nucleotide sequence ID" value="NZ_CP128401.1"/>
</dbReference>
<evidence type="ECO:0000313" key="4">
    <source>
        <dbReference type="Proteomes" id="UP001431572"/>
    </source>
</evidence>
<sequence>MNIADNFKSLLKGKSLDKVALDDLRLAKIKLEQDEKRTVTKIKDLDKQKQQAFKEGADASSQQLKVIAARKMKQLDADINNQDGMLKFTSHQIRFINGLIQFKERQAGMSRSVVSDILKKLGETELYNQIAQITAEGEFNFDKLDGVIKRMENTGLSLDSYSNEEEDVLEIVRQMDAARAVKEAGDASGLEDYYQEANQILKRKDQDKDY</sequence>
<dbReference type="AlphaFoldDB" id="A0A8T7M490"/>
<reference evidence="2" key="2">
    <citation type="journal article" date="2024" name="Nature">
        <title>Anoxygenic phototroph of the Chloroflexota uses a type I reaction centre.</title>
        <authorList>
            <person name="Tsuji J.M."/>
            <person name="Shaw N.A."/>
            <person name="Nagashima S."/>
            <person name="Venkiteswaran J.J."/>
            <person name="Schiff S.L."/>
            <person name="Watanabe T."/>
            <person name="Fukui M."/>
            <person name="Hanada S."/>
            <person name="Tank M."/>
            <person name="Neufeld J.D."/>
        </authorList>
    </citation>
    <scope>NUCLEOTIDE SEQUENCE</scope>
    <source>
        <strain evidence="2">L227-S17</strain>
        <plasmid evidence="2 4">unnamed1</plasmid>
    </source>
</reference>
<dbReference type="EMBL" id="CP128401">
    <property type="protein sequence ID" value="WJW70105.1"/>
    <property type="molecule type" value="Genomic_DNA"/>
</dbReference>
<proteinExistence type="predicted"/>
<accession>A0A8T7M490</accession>
<dbReference type="EMBL" id="JACATZ010000001">
    <property type="protein sequence ID" value="NWJ46902.1"/>
    <property type="molecule type" value="Genomic_DNA"/>
</dbReference>
<evidence type="ECO:0000313" key="1">
    <source>
        <dbReference type="EMBL" id="NWJ46902.1"/>
    </source>
</evidence>
<evidence type="ECO:0000313" key="3">
    <source>
        <dbReference type="Proteomes" id="UP000521676"/>
    </source>
</evidence>
<organism evidence="1 3">
    <name type="scientific">Candidatus Chlorohelix allophototropha</name>
    <dbReference type="NCBI Taxonomy" id="3003348"/>
    <lineage>
        <taxon>Bacteria</taxon>
        <taxon>Bacillati</taxon>
        <taxon>Chloroflexota</taxon>
        <taxon>Chloroflexia</taxon>
        <taxon>Candidatus Chloroheliales</taxon>
        <taxon>Candidatus Chloroheliaceae</taxon>
        <taxon>Candidatus Chlorohelix</taxon>
    </lineage>
</organism>